<dbReference type="OrthoDB" id="186344at2"/>
<keyword evidence="2" id="KW-1185">Reference proteome</keyword>
<name>A0A418M709_9BACT</name>
<organism evidence="1 2">
    <name type="scientific">Fibrisoma montanum</name>
    <dbReference type="NCBI Taxonomy" id="2305895"/>
    <lineage>
        <taxon>Bacteria</taxon>
        <taxon>Pseudomonadati</taxon>
        <taxon>Bacteroidota</taxon>
        <taxon>Cytophagia</taxon>
        <taxon>Cytophagales</taxon>
        <taxon>Spirosomataceae</taxon>
        <taxon>Fibrisoma</taxon>
    </lineage>
</organism>
<evidence type="ECO:0000313" key="2">
    <source>
        <dbReference type="Proteomes" id="UP000283523"/>
    </source>
</evidence>
<evidence type="ECO:0008006" key="3">
    <source>
        <dbReference type="Google" id="ProtNLM"/>
    </source>
</evidence>
<dbReference type="RefSeq" id="WP_119669441.1">
    <property type="nucleotide sequence ID" value="NZ_QXED01000005.1"/>
</dbReference>
<sequence>MLVTVCTIRQLPQALALGASFRQHQPDAPADAFLIGLADDPSRLPADVAIPHPILPITDVLPPERLSALSAMYTPTEFAAACKPHLIQAAMARTSDDVVVYADPNCWFYGPLTPIKDRLEQANTLLTPHITRAPADAFQPDEKYFQNVGLYSGDFLALRRSAETDRLLLWWQDRATDRAHINFCNGSCLDQIWLMHVPVFFRGVSVVKDPSWHVAVWNLPQRRLTRQNDHWLVSDPTQSADGQRLFFVNFKGLSNPDDGLFPYQTRLRPADRPDVQTLLADYQRQVAASDGVRFSGIRPAFGQRPEPMIIRGWRRITVQSLRAVTDFVDKVPLPVIR</sequence>
<accession>A0A418M709</accession>
<gene>
    <name evidence="1" type="ORF">DYU11_17580</name>
</gene>
<evidence type="ECO:0000313" key="1">
    <source>
        <dbReference type="EMBL" id="RIV21652.1"/>
    </source>
</evidence>
<dbReference type="AlphaFoldDB" id="A0A418M709"/>
<dbReference type="Proteomes" id="UP000283523">
    <property type="component" value="Unassembled WGS sequence"/>
</dbReference>
<protein>
    <recommendedName>
        <fullName evidence="3">Glycosyl transferase</fullName>
    </recommendedName>
</protein>
<comment type="caution">
    <text evidence="1">The sequence shown here is derived from an EMBL/GenBank/DDBJ whole genome shotgun (WGS) entry which is preliminary data.</text>
</comment>
<dbReference type="EMBL" id="QXED01000005">
    <property type="protein sequence ID" value="RIV21652.1"/>
    <property type="molecule type" value="Genomic_DNA"/>
</dbReference>
<proteinExistence type="predicted"/>
<reference evidence="1 2" key="1">
    <citation type="submission" date="2018-08" db="EMBL/GenBank/DDBJ databases">
        <title>Fibrisoma montanum sp. nov., isolated from Danxia mountain soil.</title>
        <authorList>
            <person name="Huang Y."/>
        </authorList>
    </citation>
    <scope>NUCLEOTIDE SEQUENCE [LARGE SCALE GENOMIC DNA]</scope>
    <source>
        <strain evidence="1 2">HYT19</strain>
    </source>
</reference>